<protein>
    <submittedName>
        <fullName evidence="2">Uncharacterized protein</fullName>
    </submittedName>
</protein>
<feature type="region of interest" description="Disordered" evidence="1">
    <location>
        <begin position="34"/>
        <end position="72"/>
    </location>
</feature>
<evidence type="ECO:0000256" key="1">
    <source>
        <dbReference type="SAM" id="MobiDB-lite"/>
    </source>
</evidence>
<organism evidence="2 3">
    <name type="scientific">Ameca splendens</name>
    <dbReference type="NCBI Taxonomy" id="208324"/>
    <lineage>
        <taxon>Eukaryota</taxon>
        <taxon>Metazoa</taxon>
        <taxon>Chordata</taxon>
        <taxon>Craniata</taxon>
        <taxon>Vertebrata</taxon>
        <taxon>Euteleostomi</taxon>
        <taxon>Actinopterygii</taxon>
        <taxon>Neopterygii</taxon>
        <taxon>Teleostei</taxon>
        <taxon>Neoteleostei</taxon>
        <taxon>Acanthomorphata</taxon>
        <taxon>Ovalentaria</taxon>
        <taxon>Atherinomorphae</taxon>
        <taxon>Cyprinodontiformes</taxon>
        <taxon>Goodeidae</taxon>
        <taxon>Ameca</taxon>
    </lineage>
</organism>
<accession>A0ABV0YJ02</accession>
<reference evidence="2 3" key="1">
    <citation type="submission" date="2021-06" db="EMBL/GenBank/DDBJ databases">
        <authorList>
            <person name="Palmer J.M."/>
        </authorList>
    </citation>
    <scope>NUCLEOTIDE SEQUENCE [LARGE SCALE GENOMIC DNA]</scope>
    <source>
        <strain evidence="2 3">AS_MEX2019</strain>
        <tissue evidence="2">Muscle</tissue>
    </source>
</reference>
<evidence type="ECO:0000313" key="2">
    <source>
        <dbReference type="EMBL" id="MEQ2293597.1"/>
    </source>
</evidence>
<name>A0ABV0YJ02_9TELE</name>
<keyword evidence="3" id="KW-1185">Reference proteome</keyword>
<dbReference type="EMBL" id="JAHRIP010033382">
    <property type="protein sequence ID" value="MEQ2293597.1"/>
    <property type="molecule type" value="Genomic_DNA"/>
</dbReference>
<sequence>MRWDHFSPFIVSLSEDKLDPPASAVSVEAEQISLEAAARKEDEATPAGHEDAPGAEAEPSSEQTSSGLWEKAGVPRENPYIHTESMQTPCRTTPGLGFEPWTPFRQDGHLLCVVVQI</sequence>
<dbReference type="Proteomes" id="UP001469553">
    <property type="component" value="Unassembled WGS sequence"/>
</dbReference>
<proteinExistence type="predicted"/>
<gene>
    <name evidence="2" type="ORF">AMECASPLE_035201</name>
</gene>
<evidence type="ECO:0000313" key="3">
    <source>
        <dbReference type="Proteomes" id="UP001469553"/>
    </source>
</evidence>
<comment type="caution">
    <text evidence="2">The sequence shown here is derived from an EMBL/GenBank/DDBJ whole genome shotgun (WGS) entry which is preliminary data.</text>
</comment>
<feature type="compositionally biased region" description="Basic and acidic residues" evidence="1">
    <location>
        <begin position="37"/>
        <end position="52"/>
    </location>
</feature>